<dbReference type="Proteomes" id="UP000828251">
    <property type="component" value="Unassembled WGS sequence"/>
</dbReference>
<name>A0A9D3WGL5_9ROSI</name>
<feature type="compositionally biased region" description="Basic and acidic residues" evidence="1">
    <location>
        <begin position="1"/>
        <end position="25"/>
    </location>
</feature>
<evidence type="ECO:0000313" key="3">
    <source>
        <dbReference type="Proteomes" id="UP000828251"/>
    </source>
</evidence>
<accession>A0A9D3WGL5</accession>
<feature type="region of interest" description="Disordered" evidence="1">
    <location>
        <begin position="1"/>
        <end position="29"/>
    </location>
</feature>
<protein>
    <submittedName>
        <fullName evidence="2">Uncharacterized protein</fullName>
    </submittedName>
</protein>
<reference evidence="2 3" key="1">
    <citation type="journal article" date="2021" name="Plant Biotechnol. J.">
        <title>Multi-omics assisted identification of the key and species-specific regulatory components of drought-tolerant mechanisms in Gossypium stocksii.</title>
        <authorList>
            <person name="Yu D."/>
            <person name="Ke L."/>
            <person name="Zhang D."/>
            <person name="Wu Y."/>
            <person name="Sun Y."/>
            <person name="Mei J."/>
            <person name="Sun J."/>
            <person name="Sun Y."/>
        </authorList>
    </citation>
    <scope>NUCLEOTIDE SEQUENCE [LARGE SCALE GENOMIC DNA]</scope>
    <source>
        <strain evidence="3">cv. E1</strain>
        <tissue evidence="2">Leaf</tissue>
    </source>
</reference>
<dbReference type="AlphaFoldDB" id="A0A9D3WGL5"/>
<sequence>MERQRRLRAKDVHEGKNIDSVDRRSATKTPLRMLEGRQTNMKPVELSVGLPPKRKVGCALDFGGKMVMQTRQLKQVNATSDVHLKHFGSVFHFNLLAWKGHRAL</sequence>
<gene>
    <name evidence="2" type="ORF">J1N35_000160</name>
</gene>
<evidence type="ECO:0000313" key="2">
    <source>
        <dbReference type="EMBL" id="KAH1128782.1"/>
    </source>
</evidence>
<dbReference type="EMBL" id="JAIQCV010000001">
    <property type="protein sequence ID" value="KAH1128782.1"/>
    <property type="molecule type" value="Genomic_DNA"/>
</dbReference>
<comment type="caution">
    <text evidence="2">The sequence shown here is derived from an EMBL/GenBank/DDBJ whole genome shotgun (WGS) entry which is preliminary data.</text>
</comment>
<keyword evidence="3" id="KW-1185">Reference proteome</keyword>
<evidence type="ECO:0000256" key="1">
    <source>
        <dbReference type="SAM" id="MobiDB-lite"/>
    </source>
</evidence>
<organism evidence="2 3">
    <name type="scientific">Gossypium stocksii</name>
    <dbReference type="NCBI Taxonomy" id="47602"/>
    <lineage>
        <taxon>Eukaryota</taxon>
        <taxon>Viridiplantae</taxon>
        <taxon>Streptophyta</taxon>
        <taxon>Embryophyta</taxon>
        <taxon>Tracheophyta</taxon>
        <taxon>Spermatophyta</taxon>
        <taxon>Magnoliopsida</taxon>
        <taxon>eudicotyledons</taxon>
        <taxon>Gunneridae</taxon>
        <taxon>Pentapetalae</taxon>
        <taxon>rosids</taxon>
        <taxon>malvids</taxon>
        <taxon>Malvales</taxon>
        <taxon>Malvaceae</taxon>
        <taxon>Malvoideae</taxon>
        <taxon>Gossypium</taxon>
    </lineage>
</organism>
<proteinExistence type="predicted"/>